<organism evidence="2 3">
    <name type="scientific">Staphylococcus auricularis</name>
    <dbReference type="NCBI Taxonomy" id="29379"/>
    <lineage>
        <taxon>Bacteria</taxon>
        <taxon>Bacillati</taxon>
        <taxon>Bacillota</taxon>
        <taxon>Bacilli</taxon>
        <taxon>Bacillales</taxon>
        <taxon>Staphylococcaceae</taxon>
        <taxon>Staphylococcus</taxon>
    </lineage>
</organism>
<sequence>GQLTHLTDEQLASYQDQINKANDKATIDDIVEQAKTQDATNLLNRQKGEGTDTVQGLSHLKEEEAAKFEQQITNATDQA</sequence>
<reference evidence="2 3" key="1">
    <citation type="journal article" date="2016" name="Front. Microbiol.">
        <title>Comprehensive Phylogenetic Analysis of Bovine Non-aureus Staphylococci Species Based on Whole-Genome Sequencing.</title>
        <authorList>
            <person name="Naushad S."/>
            <person name="Barkema H.W."/>
            <person name="Luby C."/>
            <person name="Condas L.A."/>
            <person name="Nobrega D.B."/>
            <person name="Carson D.A."/>
            <person name="De Buck J."/>
        </authorList>
    </citation>
    <scope>NUCLEOTIDE SEQUENCE [LARGE SCALE GENOMIC DNA]</scope>
    <source>
        <strain evidence="2 3">SNUC 993</strain>
    </source>
</reference>
<evidence type="ECO:0000313" key="2">
    <source>
        <dbReference type="EMBL" id="PTH12031.1"/>
    </source>
</evidence>
<feature type="domain" description="Protein G-related albumin-binding (GA) module" evidence="1">
    <location>
        <begin position="42"/>
        <end position="77"/>
    </location>
</feature>
<dbReference type="RefSeq" id="WP_133173730.1">
    <property type="nucleotide sequence ID" value="NZ_PZDI01000141.1"/>
</dbReference>
<proteinExistence type="predicted"/>
<accession>A0ABX5ID34</accession>
<dbReference type="Pfam" id="PF01468">
    <property type="entry name" value="GA"/>
    <property type="match status" value="2"/>
</dbReference>
<dbReference type="Gene3D" id="1.20.5.420">
    <property type="entry name" value="Immunoglobulin FC, subunit C"/>
    <property type="match status" value="1"/>
</dbReference>
<feature type="domain" description="Protein G-related albumin-binding (GA) module" evidence="1">
    <location>
        <begin position="2"/>
        <end position="38"/>
    </location>
</feature>
<feature type="non-terminal residue" evidence="2">
    <location>
        <position position="79"/>
    </location>
</feature>
<dbReference type="InterPro" id="IPR002988">
    <property type="entry name" value="GA_module"/>
</dbReference>
<name>A0ABX5ID34_9STAP</name>
<evidence type="ECO:0000259" key="1">
    <source>
        <dbReference type="Pfam" id="PF01468"/>
    </source>
</evidence>
<feature type="non-terminal residue" evidence="2">
    <location>
        <position position="1"/>
    </location>
</feature>
<gene>
    <name evidence="2" type="ORF">BU607_11285</name>
</gene>
<comment type="caution">
    <text evidence="2">The sequence shown here is derived from an EMBL/GenBank/DDBJ whole genome shotgun (WGS) entry which is preliminary data.</text>
</comment>
<dbReference type="Proteomes" id="UP000242694">
    <property type="component" value="Unassembled WGS sequence"/>
</dbReference>
<keyword evidence="3" id="KW-1185">Reference proteome</keyword>
<evidence type="ECO:0000313" key="3">
    <source>
        <dbReference type="Proteomes" id="UP000242694"/>
    </source>
</evidence>
<dbReference type="EMBL" id="PZDI01000141">
    <property type="protein sequence ID" value="PTH12031.1"/>
    <property type="molecule type" value="Genomic_DNA"/>
</dbReference>
<protein>
    <recommendedName>
        <fullName evidence="1">Protein G-related albumin-binding (GA) module domain-containing protein</fullName>
    </recommendedName>
</protein>